<evidence type="ECO:0000256" key="1">
    <source>
        <dbReference type="SAM" id="Phobius"/>
    </source>
</evidence>
<dbReference type="Gene3D" id="3.30.420.10">
    <property type="entry name" value="Ribonuclease H-like superfamily/Ribonuclease H"/>
    <property type="match status" value="1"/>
</dbReference>
<accession>A0A1W5D6M6</accession>
<dbReference type="EMBL" id="FWEW01002788">
    <property type="protein sequence ID" value="SLM38756.1"/>
    <property type="molecule type" value="Genomic_DNA"/>
</dbReference>
<dbReference type="GO" id="GO:0003676">
    <property type="term" value="F:nucleic acid binding"/>
    <property type="evidence" value="ECO:0007669"/>
    <property type="project" value="InterPro"/>
</dbReference>
<protein>
    <submittedName>
        <fullName evidence="2">Protein</fullName>
    </submittedName>
</protein>
<sequence length="111" mass="12405">MDTAGKTHQIVPPWWMGPSIHIDKEKKKAQANHKNKTNDSSILQVYTDGSRINKKVGTVAVAPQIQSAHKGFMGPESEATVYWAEVYGIFMALLLIATYHQYSKAIIFTDN</sequence>
<proteinExistence type="predicted"/>
<keyword evidence="1" id="KW-1133">Transmembrane helix</keyword>
<reference evidence="3" key="1">
    <citation type="submission" date="2017-03" db="EMBL/GenBank/DDBJ databases">
        <authorList>
            <person name="Sharma R."/>
            <person name="Thines M."/>
        </authorList>
    </citation>
    <scope>NUCLEOTIDE SEQUENCE [LARGE SCALE GENOMIC DNA]</scope>
</reference>
<name>A0A1W5D6M6_9LECA</name>
<evidence type="ECO:0000313" key="3">
    <source>
        <dbReference type="Proteomes" id="UP000192927"/>
    </source>
</evidence>
<dbReference type="InterPro" id="IPR012337">
    <property type="entry name" value="RNaseH-like_sf"/>
</dbReference>
<feature type="transmembrane region" description="Helical" evidence="1">
    <location>
        <begin position="81"/>
        <end position="99"/>
    </location>
</feature>
<dbReference type="SUPFAM" id="SSF53098">
    <property type="entry name" value="Ribonuclease H-like"/>
    <property type="match status" value="1"/>
</dbReference>
<dbReference type="AlphaFoldDB" id="A0A1W5D6M6"/>
<keyword evidence="1" id="KW-0812">Transmembrane</keyword>
<keyword evidence="1" id="KW-0472">Membrane</keyword>
<dbReference type="Proteomes" id="UP000192927">
    <property type="component" value="Unassembled WGS sequence"/>
</dbReference>
<evidence type="ECO:0000313" key="2">
    <source>
        <dbReference type="EMBL" id="SLM38756.1"/>
    </source>
</evidence>
<dbReference type="InterPro" id="IPR036397">
    <property type="entry name" value="RNaseH_sf"/>
</dbReference>
<organism evidence="2 3">
    <name type="scientific">Lasallia pustulata</name>
    <dbReference type="NCBI Taxonomy" id="136370"/>
    <lineage>
        <taxon>Eukaryota</taxon>
        <taxon>Fungi</taxon>
        <taxon>Dikarya</taxon>
        <taxon>Ascomycota</taxon>
        <taxon>Pezizomycotina</taxon>
        <taxon>Lecanoromycetes</taxon>
        <taxon>OSLEUM clade</taxon>
        <taxon>Umbilicariomycetidae</taxon>
        <taxon>Umbilicariales</taxon>
        <taxon>Umbilicariaceae</taxon>
        <taxon>Lasallia</taxon>
    </lineage>
</organism>
<keyword evidence="3" id="KW-1185">Reference proteome</keyword>